<name>A0ABP9X038_9CHLR</name>
<feature type="signal peptide" evidence="1">
    <location>
        <begin position="1"/>
        <end position="21"/>
    </location>
</feature>
<evidence type="ECO:0008006" key="4">
    <source>
        <dbReference type="Google" id="ProtNLM"/>
    </source>
</evidence>
<evidence type="ECO:0000256" key="1">
    <source>
        <dbReference type="SAM" id="SignalP"/>
    </source>
</evidence>
<dbReference type="RefSeq" id="WP_345722395.1">
    <property type="nucleotide sequence ID" value="NZ_BAABRU010000008.1"/>
</dbReference>
<accession>A0ABP9X038</accession>
<keyword evidence="1" id="KW-0732">Signal</keyword>
<dbReference type="EMBL" id="BAABRU010000008">
    <property type="protein sequence ID" value="GAA5528779.1"/>
    <property type="molecule type" value="Genomic_DNA"/>
</dbReference>
<gene>
    <name evidence="2" type="ORF">Hgul01_02581</name>
</gene>
<dbReference type="PROSITE" id="PS51257">
    <property type="entry name" value="PROKAR_LIPOPROTEIN"/>
    <property type="match status" value="1"/>
</dbReference>
<organism evidence="2 3">
    <name type="scientific">Herpetosiphon gulosus</name>
    <dbReference type="NCBI Taxonomy" id="1973496"/>
    <lineage>
        <taxon>Bacteria</taxon>
        <taxon>Bacillati</taxon>
        <taxon>Chloroflexota</taxon>
        <taxon>Chloroflexia</taxon>
        <taxon>Herpetosiphonales</taxon>
        <taxon>Herpetosiphonaceae</taxon>
        <taxon>Herpetosiphon</taxon>
    </lineage>
</organism>
<keyword evidence="3" id="KW-1185">Reference proteome</keyword>
<comment type="caution">
    <text evidence="2">The sequence shown here is derived from an EMBL/GenBank/DDBJ whole genome shotgun (WGS) entry which is preliminary data.</text>
</comment>
<evidence type="ECO:0000313" key="2">
    <source>
        <dbReference type="EMBL" id="GAA5528779.1"/>
    </source>
</evidence>
<dbReference type="Proteomes" id="UP001428290">
    <property type="component" value="Unassembled WGS sequence"/>
</dbReference>
<protein>
    <recommendedName>
        <fullName evidence="4">DUF4878 domain-containing protein</fullName>
    </recommendedName>
</protein>
<sequence length="161" mass="17353">MKLVRRLASGLMLLMVMGVLAACGGSAAEAPEVRAEKFFNDFVAAFNDTKLSETATQEKWADTLSKYFVPEQQAAQKAEILTSLQQLGSLGAELNVKVENLKVEKVSESGDDAEIKIASGTMSMSVMGQEQKTDMATEGFGSSGSSTSKMKKVDNVWYIIP</sequence>
<reference evidence="2 3" key="1">
    <citation type="submission" date="2024-02" db="EMBL/GenBank/DDBJ databases">
        <title>Herpetosiphon gulosus NBRC 112829.</title>
        <authorList>
            <person name="Ichikawa N."/>
            <person name="Katano-Makiyama Y."/>
            <person name="Hidaka K."/>
        </authorList>
    </citation>
    <scope>NUCLEOTIDE SEQUENCE [LARGE SCALE GENOMIC DNA]</scope>
    <source>
        <strain evidence="2 3">NBRC 112829</strain>
    </source>
</reference>
<feature type="chain" id="PRO_5046574802" description="DUF4878 domain-containing protein" evidence="1">
    <location>
        <begin position="22"/>
        <end position="161"/>
    </location>
</feature>
<evidence type="ECO:0000313" key="3">
    <source>
        <dbReference type="Proteomes" id="UP001428290"/>
    </source>
</evidence>
<proteinExistence type="predicted"/>